<protein>
    <recommendedName>
        <fullName evidence="2">Response regulatory domain-containing protein</fullName>
    </recommendedName>
</protein>
<dbReference type="InterPro" id="IPR050595">
    <property type="entry name" value="Bact_response_regulator"/>
</dbReference>
<dbReference type="SMART" id="SM00448">
    <property type="entry name" value="REC"/>
    <property type="match status" value="1"/>
</dbReference>
<organism evidence="3">
    <name type="scientific">hydrothermal vent metagenome</name>
    <dbReference type="NCBI Taxonomy" id="652676"/>
    <lineage>
        <taxon>unclassified sequences</taxon>
        <taxon>metagenomes</taxon>
        <taxon>ecological metagenomes</taxon>
    </lineage>
</organism>
<name>A0A3B0TNX6_9ZZZZ</name>
<sequence>MIPSDNGLPMPQILVIEDSASVRRLIEVCLRVLNVELSSAEDGISGLAAARASLPEVIVLDIGLPGMDGWEVLGHLRSDDATKNIKVLVLTAHAQPEIAEQAALGGADEFMTKPFRPTELRERIEKLLNA</sequence>
<dbReference type="AlphaFoldDB" id="A0A3B0TNX6"/>
<dbReference type="GO" id="GO:0000160">
    <property type="term" value="P:phosphorelay signal transduction system"/>
    <property type="evidence" value="ECO:0007669"/>
    <property type="project" value="InterPro"/>
</dbReference>
<evidence type="ECO:0000313" key="3">
    <source>
        <dbReference type="EMBL" id="VAW08756.1"/>
    </source>
</evidence>
<dbReference type="Pfam" id="PF00072">
    <property type="entry name" value="Response_reg"/>
    <property type="match status" value="1"/>
</dbReference>
<keyword evidence="1" id="KW-0597">Phosphoprotein</keyword>
<evidence type="ECO:0000259" key="2">
    <source>
        <dbReference type="PROSITE" id="PS50110"/>
    </source>
</evidence>
<dbReference type="SUPFAM" id="SSF52172">
    <property type="entry name" value="CheY-like"/>
    <property type="match status" value="1"/>
</dbReference>
<dbReference type="PANTHER" id="PTHR44591:SF3">
    <property type="entry name" value="RESPONSE REGULATORY DOMAIN-CONTAINING PROTEIN"/>
    <property type="match status" value="1"/>
</dbReference>
<dbReference type="Gene3D" id="3.40.50.2300">
    <property type="match status" value="1"/>
</dbReference>
<dbReference type="InterPro" id="IPR011006">
    <property type="entry name" value="CheY-like_superfamily"/>
</dbReference>
<evidence type="ECO:0000256" key="1">
    <source>
        <dbReference type="ARBA" id="ARBA00022553"/>
    </source>
</evidence>
<feature type="domain" description="Response regulatory" evidence="2">
    <location>
        <begin position="12"/>
        <end position="128"/>
    </location>
</feature>
<proteinExistence type="predicted"/>
<dbReference type="PROSITE" id="PS50110">
    <property type="entry name" value="RESPONSE_REGULATORY"/>
    <property type="match status" value="1"/>
</dbReference>
<reference evidence="3" key="1">
    <citation type="submission" date="2018-06" db="EMBL/GenBank/DDBJ databases">
        <authorList>
            <person name="Zhirakovskaya E."/>
        </authorList>
    </citation>
    <scope>NUCLEOTIDE SEQUENCE</scope>
</reference>
<dbReference type="InterPro" id="IPR001789">
    <property type="entry name" value="Sig_transdc_resp-reg_receiver"/>
</dbReference>
<accession>A0A3B0TNX6</accession>
<dbReference type="PANTHER" id="PTHR44591">
    <property type="entry name" value="STRESS RESPONSE REGULATOR PROTEIN 1"/>
    <property type="match status" value="1"/>
</dbReference>
<gene>
    <name evidence="3" type="ORF">MNBD_ACTINO02-381</name>
</gene>
<dbReference type="EMBL" id="UOEK01000489">
    <property type="protein sequence ID" value="VAW08756.1"/>
    <property type="molecule type" value="Genomic_DNA"/>
</dbReference>